<sequence length="289" mass="33169">MASYTMLPQVEESLQHIIHHRNQYIQDANFAGRPFIVGVSGCQGSGKTTLCDTLQHLLTSEPYNLNVVSFSLDDFYLTRSDQVRLAAANPDNPLLQKRGQAGSHDLDLATRTLTSLVKANKEHSTERPVVVSIPSYDKSLHGGLGDRVEQPKWRKTYAPYDVILFEGWSQGFKPLQLEDLRRMYREACATGKNTVRGESRLPLFKLAHLEKLNDNLRTYEDRLYSFFDIFVHLSPADPDQVFEWRLQQEHHMKATRGVDGMSDEDVRAFIDTYMPAYELYLPRLDRTMT</sequence>
<gene>
    <name evidence="1" type="ORF">BCR43DRAFT_556093</name>
</gene>
<dbReference type="AlphaFoldDB" id="A0A1X2HPH6"/>
<reference evidence="1 2" key="1">
    <citation type="submission" date="2016-07" db="EMBL/GenBank/DDBJ databases">
        <title>Pervasive Adenine N6-methylation of Active Genes in Fungi.</title>
        <authorList>
            <consortium name="DOE Joint Genome Institute"/>
            <person name="Mondo S.J."/>
            <person name="Dannebaum R.O."/>
            <person name="Kuo R.C."/>
            <person name="Labutti K."/>
            <person name="Haridas S."/>
            <person name="Kuo A."/>
            <person name="Salamov A."/>
            <person name="Ahrendt S.R."/>
            <person name="Lipzen A."/>
            <person name="Sullivan W."/>
            <person name="Andreopoulos W.B."/>
            <person name="Clum A."/>
            <person name="Lindquist E."/>
            <person name="Daum C."/>
            <person name="Ramamoorthy G.K."/>
            <person name="Gryganskyi A."/>
            <person name="Culley D."/>
            <person name="Magnuson J.K."/>
            <person name="James T.Y."/>
            <person name="O'Malley M.A."/>
            <person name="Stajich J.E."/>
            <person name="Spatafora J.W."/>
            <person name="Visel A."/>
            <person name="Grigoriev I.V."/>
        </authorList>
    </citation>
    <scope>NUCLEOTIDE SEQUENCE [LARGE SCALE GENOMIC DNA]</scope>
    <source>
        <strain evidence="1 2">NRRL 2496</strain>
    </source>
</reference>
<dbReference type="FunCoup" id="A0A1X2HPH6">
    <property type="interactions" value="518"/>
</dbReference>
<proteinExistence type="predicted"/>
<dbReference type="OrthoDB" id="347435at2759"/>
<accession>A0A1X2HPH6</accession>
<dbReference type="InterPro" id="IPR027417">
    <property type="entry name" value="P-loop_NTPase"/>
</dbReference>
<dbReference type="OMA" id="FWRSLHP"/>
<comment type="caution">
    <text evidence="1">The sequence shown here is derived from an EMBL/GenBank/DDBJ whole genome shotgun (WGS) entry which is preliminary data.</text>
</comment>
<dbReference type="EMBL" id="MCGN01000002">
    <property type="protein sequence ID" value="ORZ01258.1"/>
    <property type="molecule type" value="Genomic_DNA"/>
</dbReference>
<protein>
    <submittedName>
        <fullName evidence="1">P-loop containing nucleoside triphosphate hydrolase protein</fullName>
    </submittedName>
</protein>
<evidence type="ECO:0000313" key="2">
    <source>
        <dbReference type="Proteomes" id="UP000242180"/>
    </source>
</evidence>
<dbReference type="PANTHER" id="PTHR10285">
    <property type="entry name" value="URIDINE KINASE"/>
    <property type="match status" value="1"/>
</dbReference>
<dbReference type="GO" id="GO:0016787">
    <property type="term" value="F:hydrolase activity"/>
    <property type="evidence" value="ECO:0007669"/>
    <property type="project" value="UniProtKB-KW"/>
</dbReference>
<dbReference type="SUPFAM" id="SSF52540">
    <property type="entry name" value="P-loop containing nucleoside triphosphate hydrolases"/>
    <property type="match status" value="1"/>
</dbReference>
<dbReference type="InParanoid" id="A0A1X2HPH6"/>
<keyword evidence="2" id="KW-1185">Reference proteome</keyword>
<keyword evidence="1" id="KW-0378">Hydrolase</keyword>
<dbReference type="STRING" id="13706.A0A1X2HPH6"/>
<name>A0A1X2HPH6_SYNRA</name>
<dbReference type="Proteomes" id="UP000242180">
    <property type="component" value="Unassembled WGS sequence"/>
</dbReference>
<dbReference type="Gene3D" id="3.40.50.300">
    <property type="entry name" value="P-loop containing nucleotide triphosphate hydrolases"/>
    <property type="match status" value="1"/>
</dbReference>
<evidence type="ECO:0000313" key="1">
    <source>
        <dbReference type="EMBL" id="ORZ01258.1"/>
    </source>
</evidence>
<organism evidence="1 2">
    <name type="scientific">Syncephalastrum racemosum</name>
    <name type="common">Filamentous fungus</name>
    <dbReference type="NCBI Taxonomy" id="13706"/>
    <lineage>
        <taxon>Eukaryota</taxon>
        <taxon>Fungi</taxon>
        <taxon>Fungi incertae sedis</taxon>
        <taxon>Mucoromycota</taxon>
        <taxon>Mucoromycotina</taxon>
        <taxon>Mucoromycetes</taxon>
        <taxon>Mucorales</taxon>
        <taxon>Syncephalastraceae</taxon>
        <taxon>Syncephalastrum</taxon>
    </lineage>
</organism>